<evidence type="ECO:0000313" key="2">
    <source>
        <dbReference type="EMBL" id="MEY9318760.1"/>
    </source>
</evidence>
<sequence>MPDDITDAELEARLFASAGAGPGTRRGQRRLAEPDWALMHRELRRKDVTLSILWDEYIAGEPGGYRYSRFCELYRAWEGRLSVTMRQSAYGGRQAVRRLCRRRRAGGDRSAHRRAAHRTDFRRGARRFELHLRAGDLDAGARRLDQRPRRRLQGDRRRASAIGPGQHQGRGDQSLPLRSQDQPQPRRHGSALRHRYSAGQAAPASDKAKVEQAVLMVERWLLGRLPYRTFHSLAKVNAAIADLLTRLNEERSIRRLGVARRKRDGRPALKDLPESP</sequence>
<feature type="region of interest" description="Disordered" evidence="1">
    <location>
        <begin position="140"/>
        <end position="208"/>
    </location>
</feature>
<dbReference type="Proteomes" id="UP001565471">
    <property type="component" value="Unassembled WGS sequence"/>
</dbReference>
<reference evidence="2 3" key="1">
    <citation type="submission" date="2024-07" db="EMBL/GenBank/DDBJ databases">
        <title>Genomic Encyclopedia of Type Strains, Phase V (KMG-V): Genome sequencing to study the core and pangenomes of soil and plant-associated prokaryotes.</title>
        <authorList>
            <person name="Whitman W."/>
        </authorList>
    </citation>
    <scope>NUCLEOTIDE SEQUENCE [LARGE SCALE GENOMIC DNA]</scope>
    <source>
        <strain evidence="2 3">USDA 415</strain>
    </source>
</reference>
<dbReference type="EMBL" id="JBGBZA010000002">
    <property type="protein sequence ID" value="MEY9318760.1"/>
    <property type="molecule type" value="Genomic_DNA"/>
</dbReference>
<proteinExistence type="predicted"/>
<feature type="compositionally biased region" description="Basic and acidic residues" evidence="1">
    <location>
        <begin position="140"/>
        <end position="158"/>
    </location>
</feature>
<organism evidence="2 3">
    <name type="scientific">Bradyrhizobium elkanii</name>
    <dbReference type="NCBI Taxonomy" id="29448"/>
    <lineage>
        <taxon>Bacteria</taxon>
        <taxon>Pseudomonadati</taxon>
        <taxon>Pseudomonadota</taxon>
        <taxon>Alphaproteobacteria</taxon>
        <taxon>Hyphomicrobiales</taxon>
        <taxon>Nitrobacteraceae</taxon>
        <taxon>Bradyrhizobium</taxon>
    </lineage>
</organism>
<protein>
    <submittedName>
        <fullName evidence="2">Transposase</fullName>
    </submittedName>
</protein>
<gene>
    <name evidence="2" type="ORF">ABIF29_005559</name>
</gene>
<keyword evidence="3" id="KW-1185">Reference proteome</keyword>
<name>A0ABV4F5N7_BRAEL</name>
<accession>A0ABV4F5N7</accession>
<evidence type="ECO:0000313" key="3">
    <source>
        <dbReference type="Proteomes" id="UP001565471"/>
    </source>
</evidence>
<feature type="compositionally biased region" description="Basic residues" evidence="1">
    <location>
        <begin position="185"/>
        <end position="196"/>
    </location>
</feature>
<evidence type="ECO:0000256" key="1">
    <source>
        <dbReference type="SAM" id="MobiDB-lite"/>
    </source>
</evidence>
<comment type="caution">
    <text evidence="2">The sequence shown here is derived from an EMBL/GenBank/DDBJ whole genome shotgun (WGS) entry which is preliminary data.</text>
</comment>